<dbReference type="InterPro" id="IPR007709">
    <property type="entry name" value="N-FG_amidohydro"/>
</dbReference>
<accession>A0A7C9H9Q9</accession>
<evidence type="ECO:0000313" key="1">
    <source>
        <dbReference type="EMBL" id="MTJ03646.1"/>
    </source>
</evidence>
<protein>
    <submittedName>
        <fullName evidence="1">N-formylglutamate amidohydrolase</fullName>
    </submittedName>
</protein>
<organism evidence="1 2">
    <name type="scientific">Sediminimonas qiaohouensis</name>
    <dbReference type="NCBI Taxonomy" id="552061"/>
    <lineage>
        <taxon>Bacteria</taxon>
        <taxon>Pseudomonadati</taxon>
        <taxon>Pseudomonadota</taxon>
        <taxon>Alphaproteobacteria</taxon>
        <taxon>Rhodobacterales</taxon>
        <taxon>Roseobacteraceae</taxon>
        <taxon>Sediminimonas</taxon>
    </lineage>
</organism>
<name>A0A7C9H9Q9_9RHOB</name>
<dbReference type="Pfam" id="PF05013">
    <property type="entry name" value="FGase"/>
    <property type="match status" value="1"/>
</dbReference>
<gene>
    <name evidence="1" type="ORF">FH759_02975</name>
</gene>
<evidence type="ECO:0000313" key="2">
    <source>
        <dbReference type="Proteomes" id="UP000483078"/>
    </source>
</evidence>
<dbReference type="Gene3D" id="3.40.630.40">
    <property type="entry name" value="Zn-dependent exopeptidases"/>
    <property type="match status" value="1"/>
</dbReference>
<dbReference type="SUPFAM" id="SSF53187">
    <property type="entry name" value="Zn-dependent exopeptidases"/>
    <property type="match status" value="1"/>
</dbReference>
<dbReference type="RefSeq" id="WP_273248221.1">
    <property type="nucleotide sequence ID" value="NZ_VENJ01000004.1"/>
</dbReference>
<reference evidence="1 2" key="1">
    <citation type="submission" date="2019-06" db="EMBL/GenBank/DDBJ databases">
        <title>Enrichment of Autotrophic Halophilic Microorganisms from Red Sea Brine Pool Using Microbial Electrosynthesis System.</title>
        <authorList>
            <person name="Alqahtani M.F."/>
            <person name="Bajracharya S."/>
            <person name="Katuri K.P."/>
            <person name="Ali M."/>
            <person name="Saikaly P.E."/>
        </authorList>
    </citation>
    <scope>NUCLEOTIDE SEQUENCE [LARGE SCALE GENOMIC DNA]</scope>
    <source>
        <strain evidence="1">MES6</strain>
    </source>
</reference>
<proteinExistence type="predicted"/>
<dbReference type="AlphaFoldDB" id="A0A7C9H9Q9"/>
<keyword evidence="1" id="KW-0378">Hydrolase</keyword>
<sequence>MPSRPFHIVQPAERNTCVIFASPHSGREYPEDFLARAVVGGTDIRSSEDAYVDRLIAAAPRHGAPLLLADVPRAYVDLNRSAEELDPAIVEGARAVAHNPRIASGLGVIPRVVAGGRALYRGKIPLSEAHQRIATCWRPYHAQLGALMKEAQERFGQAILIDCHSMPHEAVDGVARHGAKRPDVVLGDRFGAAAGAAVVERVEAAFARAGLVTARNAPFAGAYTVQHYGRPLRNQHVIQVEIDRSLYMDERRVRPNGDFDAFVRVMSGVVADIALIGAAGDGALAAE</sequence>
<dbReference type="EMBL" id="VENJ01000004">
    <property type="protein sequence ID" value="MTJ03646.1"/>
    <property type="molecule type" value="Genomic_DNA"/>
</dbReference>
<comment type="caution">
    <text evidence="1">The sequence shown here is derived from an EMBL/GenBank/DDBJ whole genome shotgun (WGS) entry which is preliminary data.</text>
</comment>
<dbReference type="Proteomes" id="UP000483078">
    <property type="component" value="Unassembled WGS sequence"/>
</dbReference>
<dbReference type="GO" id="GO:0016787">
    <property type="term" value="F:hydrolase activity"/>
    <property type="evidence" value="ECO:0007669"/>
    <property type="project" value="UniProtKB-KW"/>
</dbReference>